<gene>
    <name evidence="2" type="ORF">K493DRAFT_313324</name>
</gene>
<accession>A0A1Y1YMU3</accession>
<keyword evidence="3" id="KW-1185">Reference proteome</keyword>
<dbReference type="GO" id="GO:0003723">
    <property type="term" value="F:RNA binding"/>
    <property type="evidence" value="ECO:0007669"/>
    <property type="project" value="InterPro"/>
</dbReference>
<dbReference type="Proteomes" id="UP000193498">
    <property type="component" value="Unassembled WGS sequence"/>
</dbReference>
<feature type="domain" description="RRM" evidence="1">
    <location>
        <begin position="22"/>
        <end position="65"/>
    </location>
</feature>
<dbReference type="InterPro" id="IPR000504">
    <property type="entry name" value="RRM_dom"/>
</dbReference>
<proteinExistence type="predicted"/>
<organism evidence="2 3">
    <name type="scientific">Basidiobolus meristosporus CBS 931.73</name>
    <dbReference type="NCBI Taxonomy" id="1314790"/>
    <lineage>
        <taxon>Eukaryota</taxon>
        <taxon>Fungi</taxon>
        <taxon>Fungi incertae sedis</taxon>
        <taxon>Zoopagomycota</taxon>
        <taxon>Entomophthoromycotina</taxon>
        <taxon>Basidiobolomycetes</taxon>
        <taxon>Basidiobolales</taxon>
        <taxon>Basidiobolaceae</taxon>
        <taxon>Basidiobolus</taxon>
    </lineage>
</organism>
<evidence type="ECO:0000313" key="3">
    <source>
        <dbReference type="Proteomes" id="UP000193498"/>
    </source>
</evidence>
<dbReference type="Pfam" id="PF00076">
    <property type="entry name" value="RRM_1"/>
    <property type="match status" value="1"/>
</dbReference>
<dbReference type="SUPFAM" id="SSF54928">
    <property type="entry name" value="RNA-binding domain, RBD"/>
    <property type="match status" value="1"/>
</dbReference>
<sequence length="98" mass="10881">MSKAFLHATQSIKSVAQARSIIRQVESKFGQVSDYQFLRCPITHVYNGQAFVEFKNPSSAETAAAAGTQKLENIEYNLIQREVLRPKAPETPEPTPSS</sequence>
<dbReference type="EMBL" id="MCFE01000101">
    <property type="protein sequence ID" value="ORX99173.1"/>
    <property type="molecule type" value="Genomic_DNA"/>
</dbReference>
<protein>
    <recommendedName>
        <fullName evidence="1">RRM domain-containing protein</fullName>
    </recommendedName>
</protein>
<dbReference type="Gene3D" id="3.30.70.330">
    <property type="match status" value="1"/>
</dbReference>
<dbReference type="InterPro" id="IPR035979">
    <property type="entry name" value="RBD_domain_sf"/>
</dbReference>
<evidence type="ECO:0000313" key="2">
    <source>
        <dbReference type="EMBL" id="ORX99173.1"/>
    </source>
</evidence>
<dbReference type="OrthoDB" id="266020at2759"/>
<comment type="caution">
    <text evidence="2">The sequence shown here is derived from an EMBL/GenBank/DDBJ whole genome shotgun (WGS) entry which is preliminary data.</text>
</comment>
<dbReference type="InParanoid" id="A0A1Y1YMU3"/>
<name>A0A1Y1YMU3_9FUNG</name>
<dbReference type="AlphaFoldDB" id="A0A1Y1YMU3"/>
<dbReference type="InterPro" id="IPR012677">
    <property type="entry name" value="Nucleotide-bd_a/b_plait_sf"/>
</dbReference>
<reference evidence="2 3" key="1">
    <citation type="submission" date="2016-07" db="EMBL/GenBank/DDBJ databases">
        <title>Pervasive Adenine N6-methylation of Active Genes in Fungi.</title>
        <authorList>
            <consortium name="DOE Joint Genome Institute"/>
            <person name="Mondo S.J."/>
            <person name="Dannebaum R.O."/>
            <person name="Kuo R.C."/>
            <person name="Labutti K."/>
            <person name="Haridas S."/>
            <person name="Kuo A."/>
            <person name="Salamov A."/>
            <person name="Ahrendt S.R."/>
            <person name="Lipzen A."/>
            <person name="Sullivan W."/>
            <person name="Andreopoulos W.B."/>
            <person name="Clum A."/>
            <person name="Lindquist E."/>
            <person name="Daum C."/>
            <person name="Ramamoorthy G.K."/>
            <person name="Gryganskyi A."/>
            <person name="Culley D."/>
            <person name="Magnuson J.K."/>
            <person name="James T.Y."/>
            <person name="O'Malley M.A."/>
            <person name="Stajich J.E."/>
            <person name="Spatafora J.W."/>
            <person name="Visel A."/>
            <person name="Grigoriev I.V."/>
        </authorList>
    </citation>
    <scope>NUCLEOTIDE SEQUENCE [LARGE SCALE GENOMIC DNA]</scope>
    <source>
        <strain evidence="2 3">CBS 931.73</strain>
    </source>
</reference>
<evidence type="ECO:0000259" key="1">
    <source>
        <dbReference type="Pfam" id="PF00076"/>
    </source>
</evidence>